<name>A0ABS1DW89_RUBGE</name>
<feature type="region of interest" description="Disordered" evidence="1">
    <location>
        <begin position="1"/>
        <end position="40"/>
    </location>
</feature>
<protein>
    <submittedName>
        <fullName evidence="2">Uncharacterized protein</fullName>
    </submittedName>
</protein>
<reference evidence="2" key="2">
    <citation type="journal article" date="2020" name="Microorganisms">
        <title>Osmotic Adaptation and Compatible Solute Biosynthesis of Phototrophic Bacteria as Revealed from Genome Analyses.</title>
        <authorList>
            <person name="Imhoff J.F."/>
            <person name="Rahn T."/>
            <person name="Kunzel S."/>
            <person name="Keller A."/>
            <person name="Neulinger S.C."/>
        </authorList>
    </citation>
    <scope>NUCLEOTIDE SEQUENCE</scope>
    <source>
        <strain evidence="2">IM 151</strain>
    </source>
</reference>
<organism evidence="2 3">
    <name type="scientific">Rubrivivax gelatinosus</name>
    <name type="common">Rhodocyclus gelatinosus</name>
    <name type="synonym">Rhodopseudomonas gelatinosa</name>
    <dbReference type="NCBI Taxonomy" id="28068"/>
    <lineage>
        <taxon>Bacteria</taxon>
        <taxon>Pseudomonadati</taxon>
        <taxon>Pseudomonadota</taxon>
        <taxon>Betaproteobacteria</taxon>
        <taxon>Burkholderiales</taxon>
        <taxon>Sphaerotilaceae</taxon>
        <taxon>Rubrivivax</taxon>
    </lineage>
</organism>
<feature type="compositionally biased region" description="Low complexity" evidence="1">
    <location>
        <begin position="19"/>
        <end position="39"/>
    </location>
</feature>
<reference evidence="2" key="1">
    <citation type="submission" date="2017-08" db="EMBL/GenBank/DDBJ databases">
        <authorList>
            <person name="Imhoff J.F."/>
            <person name="Rahn T."/>
            <person name="Kuenzel S."/>
            <person name="Neulinger S.C."/>
        </authorList>
    </citation>
    <scope>NUCLEOTIDE SEQUENCE</scope>
    <source>
        <strain evidence="2">IM 151</strain>
    </source>
</reference>
<sequence>MDTPPPAPPEVAEARPSRRQAPAAKKAAARPAPAAAPAPITAYPDEIRQILAALPELVRGETVELRLASERLRDADLLGPRGSSTRFFAPYADRFELLPPGQPNKVRLRPPGG</sequence>
<gene>
    <name evidence="2" type="ORF">CKO43_09645</name>
</gene>
<accession>A0ABS1DW89</accession>
<evidence type="ECO:0000313" key="3">
    <source>
        <dbReference type="Proteomes" id="UP001041814"/>
    </source>
</evidence>
<dbReference type="EMBL" id="NRRU01000030">
    <property type="protein sequence ID" value="MBK1713042.1"/>
    <property type="molecule type" value="Genomic_DNA"/>
</dbReference>
<evidence type="ECO:0000313" key="2">
    <source>
        <dbReference type="EMBL" id="MBK1713042.1"/>
    </source>
</evidence>
<dbReference type="Proteomes" id="UP001041814">
    <property type="component" value="Unassembled WGS sequence"/>
</dbReference>
<comment type="caution">
    <text evidence="2">The sequence shown here is derived from an EMBL/GenBank/DDBJ whole genome shotgun (WGS) entry which is preliminary data.</text>
</comment>
<keyword evidence="3" id="KW-1185">Reference proteome</keyword>
<proteinExistence type="predicted"/>
<evidence type="ECO:0000256" key="1">
    <source>
        <dbReference type="SAM" id="MobiDB-lite"/>
    </source>
</evidence>